<comment type="subcellular location">
    <subcellularLocation>
        <location evidence="1 5">Nucleus</location>
        <location evidence="1 5">Nucleolus</location>
    </subcellularLocation>
</comment>
<keyword evidence="5" id="KW-0690">Ribosome biogenesis</keyword>
<reference evidence="9 10" key="2">
    <citation type="submission" date="2015-05" db="EMBL/GenBank/DDBJ databases">
        <authorList>
            <person name="Morales-Cruz A."/>
            <person name="Amrine K.C."/>
            <person name="Cantu D."/>
        </authorList>
    </citation>
    <scope>NUCLEOTIDE SEQUENCE [LARGE SCALE GENOMIC DNA]</scope>
    <source>
        <strain evidence="9">UCRPC4</strain>
    </source>
</reference>
<organism evidence="9 10">
    <name type="scientific">Phaeomoniella chlamydospora</name>
    <name type="common">Phaeoacremonium chlamydosporum</name>
    <dbReference type="NCBI Taxonomy" id="158046"/>
    <lineage>
        <taxon>Eukaryota</taxon>
        <taxon>Fungi</taxon>
        <taxon>Dikarya</taxon>
        <taxon>Ascomycota</taxon>
        <taxon>Pezizomycotina</taxon>
        <taxon>Eurotiomycetes</taxon>
        <taxon>Chaetothyriomycetidae</taxon>
        <taxon>Phaeomoniellales</taxon>
        <taxon>Phaeomoniellaceae</taxon>
        <taxon>Phaeomoniella</taxon>
    </lineage>
</organism>
<comment type="similarity">
    <text evidence="2 5">Belongs to the CBF/MAK21 family.</text>
</comment>
<dbReference type="GO" id="GO:0003682">
    <property type="term" value="F:chromatin binding"/>
    <property type="evidence" value="ECO:0007669"/>
    <property type="project" value="TreeGrafter"/>
</dbReference>
<dbReference type="SUPFAM" id="SSF48371">
    <property type="entry name" value="ARM repeat"/>
    <property type="match status" value="1"/>
</dbReference>
<keyword evidence="3" id="KW-0175">Coiled coil</keyword>
<keyword evidence="10" id="KW-1185">Reference proteome</keyword>
<feature type="region of interest" description="Disordered" evidence="6">
    <location>
        <begin position="449"/>
        <end position="473"/>
    </location>
</feature>
<evidence type="ECO:0000256" key="2">
    <source>
        <dbReference type="ARBA" id="ARBA00007797"/>
    </source>
</evidence>
<proteinExistence type="inferred from homology"/>
<gene>
    <name evidence="9" type="ORF">UCRPC4_g06442</name>
</gene>
<comment type="caution">
    <text evidence="9">The sequence shown here is derived from an EMBL/GenBank/DDBJ whole genome shotgun (WGS) entry which is preliminary data.</text>
</comment>
<feature type="region of interest" description="Disordered" evidence="6">
    <location>
        <begin position="1"/>
        <end position="25"/>
    </location>
</feature>
<dbReference type="InterPro" id="IPR016024">
    <property type="entry name" value="ARM-type_fold"/>
</dbReference>
<evidence type="ECO:0000259" key="7">
    <source>
        <dbReference type="Pfam" id="PF03914"/>
    </source>
</evidence>
<feature type="region of interest" description="Disordered" evidence="6">
    <location>
        <begin position="326"/>
        <end position="354"/>
    </location>
</feature>
<name>A0A0G2DW38_PHACM</name>
<evidence type="ECO:0000256" key="6">
    <source>
        <dbReference type="SAM" id="MobiDB-lite"/>
    </source>
</evidence>
<evidence type="ECO:0000313" key="10">
    <source>
        <dbReference type="Proteomes" id="UP000053317"/>
    </source>
</evidence>
<feature type="region of interest" description="Disordered" evidence="6">
    <location>
        <begin position="39"/>
        <end position="103"/>
    </location>
</feature>
<evidence type="ECO:0000256" key="3">
    <source>
        <dbReference type="ARBA" id="ARBA00023054"/>
    </source>
</evidence>
<dbReference type="GO" id="GO:0005730">
    <property type="term" value="C:nucleolus"/>
    <property type="evidence" value="ECO:0007669"/>
    <property type="project" value="UniProtKB-SubCell"/>
</dbReference>
<dbReference type="AlphaFoldDB" id="A0A0G2DW38"/>
<dbReference type="Pfam" id="PF07540">
    <property type="entry name" value="NOC3p"/>
    <property type="match status" value="1"/>
</dbReference>
<evidence type="ECO:0000256" key="1">
    <source>
        <dbReference type="ARBA" id="ARBA00004604"/>
    </source>
</evidence>
<feature type="domain" description="Nucleolar complex-associated protein 3 N-terminal" evidence="8">
    <location>
        <begin position="116"/>
        <end position="207"/>
    </location>
</feature>
<dbReference type="Pfam" id="PF03914">
    <property type="entry name" value="CBF"/>
    <property type="match status" value="1"/>
</dbReference>
<dbReference type="GO" id="GO:0042254">
    <property type="term" value="P:ribosome biogenesis"/>
    <property type="evidence" value="ECO:0007669"/>
    <property type="project" value="UniProtKB-KW"/>
</dbReference>
<dbReference type="PANTHER" id="PTHR14428">
    <property type="entry name" value="NUCLEOLAR COMPLEX PROTEIN 3"/>
    <property type="match status" value="1"/>
</dbReference>
<dbReference type="InterPro" id="IPR011501">
    <property type="entry name" value="Noc3_N"/>
</dbReference>
<comment type="function">
    <text evidence="5">Required for synthesis of 60S ribosomal subunits and the transport of pre-ribosomes from the nucleoplasm to the cytoplasm.</text>
</comment>
<evidence type="ECO:0000259" key="8">
    <source>
        <dbReference type="Pfam" id="PF07540"/>
    </source>
</evidence>
<dbReference type="InterPro" id="IPR016903">
    <property type="entry name" value="Nucleolar_cplx-assoc_3"/>
</dbReference>
<dbReference type="EMBL" id="LCWF01000195">
    <property type="protein sequence ID" value="KKY15152.1"/>
    <property type="molecule type" value="Genomic_DNA"/>
</dbReference>
<evidence type="ECO:0000256" key="4">
    <source>
        <dbReference type="ARBA" id="ARBA00023242"/>
    </source>
</evidence>
<dbReference type="Proteomes" id="UP000053317">
    <property type="component" value="Unassembled WGS sequence"/>
</dbReference>
<dbReference type="GO" id="GO:0006270">
    <property type="term" value="P:DNA replication initiation"/>
    <property type="evidence" value="ECO:0007669"/>
    <property type="project" value="TreeGrafter"/>
</dbReference>
<feature type="domain" description="CCAAT-binding factor" evidence="7">
    <location>
        <begin position="477"/>
        <end position="666"/>
    </location>
</feature>
<reference evidence="9 10" key="1">
    <citation type="submission" date="2015-05" db="EMBL/GenBank/DDBJ databases">
        <title>Distinctive expansion of gene families associated with plant cell wall degradation and secondary metabolism in the genomes of grapevine trunk pathogens.</title>
        <authorList>
            <person name="Lawrence D.P."/>
            <person name="Travadon R."/>
            <person name="Rolshausen P.E."/>
            <person name="Baumgartner K."/>
        </authorList>
    </citation>
    <scope>NUCLEOTIDE SEQUENCE [LARGE SCALE GENOMIC DNA]</scope>
    <source>
        <strain evidence="9">UCRPC4</strain>
    </source>
</reference>
<evidence type="ECO:0000313" key="9">
    <source>
        <dbReference type="EMBL" id="KKY15152.1"/>
    </source>
</evidence>
<keyword evidence="4" id="KW-0539">Nucleus</keyword>
<dbReference type="PANTHER" id="PTHR14428:SF5">
    <property type="entry name" value="NUCLEOLAR COMPLEX PROTEIN 3 HOMOLOG"/>
    <property type="match status" value="1"/>
</dbReference>
<sequence length="682" mass="76717">MARGRPAKKRRLSDPVDDDKKSETIRAKDLFHRAAEWDLEQAYEQRPRKKKEKENTRLPIKTAEGKVEKISEAAASGDEVDSFLASDSEVEDQVETPPTEVEEAPRVPLKHQYIAAKEELAKIALHLNENPEEHPGAFKTLGAISHEAKHPAIKKLALATQAAVYKDVIPGYRIRAYKDEELGNKVSKDVRNLRQYEHALITGYQAYVKDLMTTSKMRDSKPDAADLRTVAISCACILISSVPHFNFRTELLGILISQLASRTHNLDFKRCIDTMENFFKMDDDGAPSLEAVGLMAKMMKAKDYRIREEVLNTFFHLRLLTELSTKSSTTRTDKPDEDTRQGKKGKKEWVHRSKKERKVLRERKEVEKDMKEADATVNYEARDRMQSETLKIVFTTYFRILKIQVPELMGAVLEGLAKFAHLINQDFFGDLLEVLKDLVSQSEDALNTTNALESPNLDEEESTQSSPSDNRNYTRESLLSTQTAFTLLSQQDVSKSASSLSLDLSFFTSHIYRSLYPLSLSPDLELGPKSLHLIDPHTTSPSPILSKINIQTPSLLLLRVLHSILLPTTLSSSSLSPTLLATFLKRLLSVCLQTPEKSTLALLTLLSKLTSKHARKLSPLWYTEEQKGDGVFRGDADTIEGTGVWSGGVVWEGELLKKHFCPAVRDVWKGDVDGEIRGLSSV</sequence>
<protein>
    <recommendedName>
        <fullName evidence="5">Nucleolar complex-associated protein 3</fullName>
    </recommendedName>
</protein>
<feature type="compositionally biased region" description="Polar residues" evidence="6">
    <location>
        <begin position="463"/>
        <end position="473"/>
    </location>
</feature>
<feature type="compositionally biased region" description="Basic and acidic residues" evidence="6">
    <location>
        <begin position="12"/>
        <end position="25"/>
    </location>
</feature>
<accession>A0A0G2DW38</accession>
<evidence type="ECO:0000256" key="5">
    <source>
        <dbReference type="PIRNR" id="PIRNR028977"/>
    </source>
</evidence>
<feature type="compositionally biased region" description="Basic and acidic residues" evidence="6">
    <location>
        <begin position="331"/>
        <end position="351"/>
    </location>
</feature>
<dbReference type="PIRSF" id="PIRSF028977">
    <property type="entry name" value="Nucleolar_complex_p3"/>
    <property type="match status" value="1"/>
</dbReference>
<dbReference type="OrthoDB" id="10263597at2759"/>
<feature type="compositionally biased region" description="Basic residues" evidence="6">
    <location>
        <begin position="1"/>
        <end position="11"/>
    </location>
</feature>
<dbReference type="InterPro" id="IPR005612">
    <property type="entry name" value="CCAAT-binding_factor"/>
</dbReference>